<dbReference type="FunFam" id="3.30.420.140:FF:000001">
    <property type="entry name" value="RNA-binding transcriptional accessory protein"/>
    <property type="match status" value="1"/>
</dbReference>
<evidence type="ECO:0000313" key="4">
    <source>
        <dbReference type="Proteomes" id="UP000284731"/>
    </source>
</evidence>
<organism evidence="3 4">
    <name type="scientific">Solobacterium moorei</name>
    <dbReference type="NCBI Taxonomy" id="102148"/>
    <lineage>
        <taxon>Bacteria</taxon>
        <taxon>Bacillati</taxon>
        <taxon>Bacillota</taxon>
        <taxon>Erysipelotrichia</taxon>
        <taxon>Erysipelotrichales</taxon>
        <taxon>Erysipelotrichaceae</taxon>
        <taxon>Solobacterium</taxon>
    </lineage>
</organism>
<dbReference type="Pfam" id="PF22706">
    <property type="entry name" value="Tex_central_region"/>
    <property type="match status" value="1"/>
</dbReference>
<evidence type="ECO:0000259" key="2">
    <source>
        <dbReference type="PROSITE" id="PS50126"/>
    </source>
</evidence>
<dbReference type="GO" id="GO:0006139">
    <property type="term" value="P:nucleobase-containing compound metabolic process"/>
    <property type="evidence" value="ECO:0007669"/>
    <property type="project" value="InterPro"/>
</dbReference>
<gene>
    <name evidence="3" type="ORF">DWX20_02355</name>
</gene>
<dbReference type="InterPro" id="IPR050437">
    <property type="entry name" value="Ribos_protein_bS1-like"/>
</dbReference>
<dbReference type="SUPFAM" id="SSF158832">
    <property type="entry name" value="Tex N-terminal region-like"/>
    <property type="match status" value="1"/>
</dbReference>
<dbReference type="GO" id="GO:0003735">
    <property type="term" value="F:structural constituent of ribosome"/>
    <property type="evidence" value="ECO:0007669"/>
    <property type="project" value="TreeGrafter"/>
</dbReference>
<feature type="domain" description="S1 motif" evidence="2">
    <location>
        <begin position="637"/>
        <end position="706"/>
    </location>
</feature>
<accession>A0A412PID7</accession>
<dbReference type="Pfam" id="PF16921">
    <property type="entry name" value="Tex_YqgF"/>
    <property type="match status" value="1"/>
</dbReference>
<dbReference type="SUPFAM" id="SSF47781">
    <property type="entry name" value="RuvA domain 2-like"/>
    <property type="match status" value="2"/>
</dbReference>
<dbReference type="SMART" id="SM00732">
    <property type="entry name" value="YqgFc"/>
    <property type="match status" value="1"/>
</dbReference>
<dbReference type="InterPro" id="IPR003029">
    <property type="entry name" value="S1_domain"/>
</dbReference>
<dbReference type="Gene3D" id="1.10.3500.10">
    <property type="entry name" value="Tex N-terminal region-like"/>
    <property type="match status" value="1"/>
</dbReference>
<dbReference type="GO" id="GO:0005737">
    <property type="term" value="C:cytoplasm"/>
    <property type="evidence" value="ECO:0007669"/>
    <property type="project" value="UniProtKB-ARBA"/>
</dbReference>
<dbReference type="Pfam" id="PF00575">
    <property type="entry name" value="S1"/>
    <property type="match status" value="1"/>
</dbReference>
<sequence length="758" mass="85265">MNENIIQAIATELKVQLSQVENTLSLLAEGNTVPFIARYRKEATKGLDEEQIFYIQKQYEYQQKLAERKENVLKLIEEQGKLTEEIKQSVIECTKLSQVEDIYRPYAQKKKTRATTAIKNGLQPLADWMLALPTEGSLEAEAEKYLSETVTSVADAIQGAKDIIAEVVSDNAKQRWAFKDAIMQAGILQTKLKKDAVDENKVYEMYYDRSEKISQLADHRIMAIDRAEKEKVITVSFVFDDEQLKKNALKTLLKGQNTIVEETLNEAVVDGCDRLLFPSIEREIRSELSERAQNKSIEIFSMNLEKLLLQAPLKGRVVLGFDPGFFNGCKLAVIDETGKMLTVSKIFPFSKKGEDIETSKKKLLALIQKYHVQIIAIGNGTASRESEKLVAELIHEQKLDVSYAIVSEAGASVWSAQEAARKEFPDIEVEERSAVSIGRRLLDPLAELIKIDPQSIGVGQYQHDLPQKALTERLDEVVMKSVNRTGADLNTASLELLTHISGLNSGTAQEIVNYRNENGRFTNRKQLLKVKKLGPKAFTQCAGFLRITDGDEPLDQTSIHPESYEAARKLMQACGITKLGEADISFPKGKTAELGIDEYTLKDIEEAIRQPLRDYRDQFDGALLKSDVLNISDLHVGDQLSGTVRNVVDFGAFVDIGLHEDGLVHLSHMSMKRISHPSECVAVNDIVKVWVYQIDEARNRVQLSLLPLDQLEQRDAAYRHRKATGGKHNNQRPKQNKPVKKEISMDDALARLKERFGK</sequence>
<dbReference type="Pfam" id="PF17674">
    <property type="entry name" value="HHH_9"/>
    <property type="match status" value="1"/>
</dbReference>
<dbReference type="InterPro" id="IPR023319">
    <property type="entry name" value="Tex-like_HTH_dom_sf"/>
</dbReference>
<dbReference type="FunFam" id="1.10.150.310:FF:000002">
    <property type="entry name" value="Putative transcription modulator/accessory protein"/>
    <property type="match status" value="1"/>
</dbReference>
<dbReference type="InterPro" id="IPR044146">
    <property type="entry name" value="S1_Tex"/>
</dbReference>
<dbReference type="InterPro" id="IPR012337">
    <property type="entry name" value="RNaseH-like_sf"/>
</dbReference>
<dbReference type="EMBL" id="QRWX01000001">
    <property type="protein sequence ID" value="RGT57912.1"/>
    <property type="molecule type" value="Genomic_DNA"/>
</dbReference>
<evidence type="ECO:0000256" key="1">
    <source>
        <dbReference type="SAM" id="MobiDB-lite"/>
    </source>
</evidence>
<feature type="region of interest" description="Disordered" evidence="1">
    <location>
        <begin position="722"/>
        <end position="746"/>
    </location>
</feature>
<dbReference type="Gene3D" id="2.40.50.140">
    <property type="entry name" value="Nucleic acid-binding proteins"/>
    <property type="match status" value="1"/>
</dbReference>
<dbReference type="Pfam" id="PF12836">
    <property type="entry name" value="HHH_3"/>
    <property type="match status" value="1"/>
</dbReference>
<dbReference type="InterPro" id="IPR032639">
    <property type="entry name" value="Tex_YqgF"/>
</dbReference>
<dbReference type="PANTHER" id="PTHR10724">
    <property type="entry name" value="30S RIBOSOMAL PROTEIN S1"/>
    <property type="match status" value="1"/>
</dbReference>
<dbReference type="InterPro" id="IPR018974">
    <property type="entry name" value="Tex-like_N"/>
</dbReference>
<dbReference type="PROSITE" id="PS50126">
    <property type="entry name" value="S1"/>
    <property type="match status" value="1"/>
</dbReference>
<dbReference type="FunFam" id="1.10.10.650:FF:000001">
    <property type="entry name" value="S1 RNA-binding domain 1"/>
    <property type="match status" value="1"/>
</dbReference>
<dbReference type="InterPro" id="IPR006641">
    <property type="entry name" value="YqgF/RNaseH-like_dom"/>
</dbReference>
<dbReference type="Gene3D" id="1.10.10.650">
    <property type="entry name" value="RuvA domain 2-like"/>
    <property type="match status" value="1"/>
</dbReference>
<dbReference type="AlphaFoldDB" id="A0A412PID7"/>
<dbReference type="InterPro" id="IPR010994">
    <property type="entry name" value="RuvA_2-like"/>
</dbReference>
<dbReference type="InterPro" id="IPR012340">
    <property type="entry name" value="NA-bd_OB-fold"/>
</dbReference>
<comment type="caution">
    <text evidence="3">The sequence shown here is derived from an EMBL/GenBank/DDBJ whole genome shotgun (WGS) entry which is preliminary data.</text>
</comment>
<reference evidence="3 4" key="1">
    <citation type="submission" date="2018-08" db="EMBL/GenBank/DDBJ databases">
        <title>A genome reference for cultivated species of the human gut microbiota.</title>
        <authorList>
            <person name="Zou Y."/>
            <person name="Xue W."/>
            <person name="Luo G."/>
        </authorList>
    </citation>
    <scope>NUCLEOTIDE SEQUENCE [LARGE SCALE GENOMIC DNA]</scope>
    <source>
        <strain evidence="3 4">AF18-46</strain>
    </source>
</reference>
<proteinExistence type="predicted"/>
<dbReference type="InterPro" id="IPR041692">
    <property type="entry name" value="HHH_9"/>
</dbReference>
<protein>
    <submittedName>
        <fullName evidence="3">RNA-binding transcriptional accessory protein</fullName>
    </submittedName>
</protein>
<dbReference type="Pfam" id="PF09371">
    <property type="entry name" value="Tex_N"/>
    <property type="match status" value="1"/>
</dbReference>
<dbReference type="Proteomes" id="UP000284731">
    <property type="component" value="Unassembled WGS sequence"/>
</dbReference>
<dbReference type="InterPro" id="IPR037027">
    <property type="entry name" value="YqgF/RNaseH-like_dom_sf"/>
</dbReference>
<dbReference type="GO" id="GO:0003729">
    <property type="term" value="F:mRNA binding"/>
    <property type="evidence" value="ECO:0007669"/>
    <property type="project" value="TreeGrafter"/>
</dbReference>
<dbReference type="GO" id="GO:0006412">
    <property type="term" value="P:translation"/>
    <property type="evidence" value="ECO:0007669"/>
    <property type="project" value="TreeGrafter"/>
</dbReference>
<evidence type="ECO:0000313" key="3">
    <source>
        <dbReference type="EMBL" id="RGT57912.1"/>
    </source>
</evidence>
<dbReference type="SUPFAM" id="SSF50249">
    <property type="entry name" value="Nucleic acid-binding proteins"/>
    <property type="match status" value="1"/>
</dbReference>
<dbReference type="Gene3D" id="1.10.150.310">
    <property type="entry name" value="Tex RuvX-like domain-like"/>
    <property type="match status" value="1"/>
</dbReference>
<dbReference type="Gene3D" id="3.30.420.140">
    <property type="entry name" value="YqgF/RNase H-like domain"/>
    <property type="match status" value="1"/>
</dbReference>
<dbReference type="FunFam" id="2.40.50.140:FF:000051">
    <property type="entry name" value="RNA-binding transcriptional accessory protein"/>
    <property type="match status" value="1"/>
</dbReference>
<dbReference type="InterPro" id="IPR023323">
    <property type="entry name" value="Tex-like_dom_sf"/>
</dbReference>
<dbReference type="PANTHER" id="PTHR10724:SF10">
    <property type="entry name" value="S1 RNA-BINDING DOMAIN-CONTAINING PROTEIN 1"/>
    <property type="match status" value="1"/>
</dbReference>
<feature type="compositionally biased region" description="Basic residues" evidence="1">
    <location>
        <begin position="722"/>
        <end position="738"/>
    </location>
</feature>
<dbReference type="RefSeq" id="WP_118764330.1">
    <property type="nucleotide sequence ID" value="NZ_CABJCF010000001.1"/>
</dbReference>
<dbReference type="CDD" id="cd05685">
    <property type="entry name" value="S1_Tex"/>
    <property type="match status" value="1"/>
</dbReference>
<name>A0A412PID7_9FIRM</name>
<dbReference type="InterPro" id="IPR055179">
    <property type="entry name" value="Tex-like_central_region"/>
</dbReference>
<dbReference type="SMART" id="SM00316">
    <property type="entry name" value="S1"/>
    <property type="match status" value="1"/>
</dbReference>
<dbReference type="SUPFAM" id="SSF53098">
    <property type="entry name" value="Ribonuclease H-like"/>
    <property type="match status" value="1"/>
</dbReference>